<comment type="caution">
    <text evidence="4">The sequence shown here is derived from an EMBL/GenBank/DDBJ whole genome shotgun (WGS) entry which is preliminary data.</text>
</comment>
<proteinExistence type="predicted"/>
<dbReference type="InterPro" id="IPR036188">
    <property type="entry name" value="FAD/NAD-bd_sf"/>
</dbReference>
<protein>
    <submittedName>
        <fullName evidence="4">FAD-binding protein</fullName>
    </submittedName>
</protein>
<dbReference type="SUPFAM" id="SSF51905">
    <property type="entry name" value="FAD/NAD(P)-binding domain"/>
    <property type="match status" value="1"/>
</dbReference>
<keyword evidence="1" id="KW-0285">Flavoprotein</keyword>
<dbReference type="Pfam" id="PF00890">
    <property type="entry name" value="FAD_binding_2"/>
    <property type="match status" value="1"/>
</dbReference>
<sequence>MGGVQVDKNLRVVGTNGKPIPGLYAVGEVADDGLFGTGPTHINVYYGKKAAENVLAEEKLR</sequence>
<reference evidence="4 5" key="1">
    <citation type="submission" date="2019-12" db="EMBL/GenBank/DDBJ databases">
        <title>Microbes associate with the intestines of laboratory mice.</title>
        <authorList>
            <person name="Navarre W."/>
            <person name="Wong E."/>
        </authorList>
    </citation>
    <scope>NUCLEOTIDE SEQUENCE [LARGE SCALE GENOMIC DNA]</scope>
    <source>
        <strain evidence="4 5">NM82_D38</strain>
    </source>
</reference>
<dbReference type="InterPro" id="IPR003953">
    <property type="entry name" value="FAD-dep_OxRdtase_2_FAD-bd"/>
</dbReference>
<evidence type="ECO:0000313" key="4">
    <source>
        <dbReference type="EMBL" id="MVX56422.1"/>
    </source>
</evidence>
<organism evidence="4 5">
    <name type="scientific">Parasutterella muris</name>
    <dbReference type="NCBI Taxonomy" id="2565572"/>
    <lineage>
        <taxon>Bacteria</taxon>
        <taxon>Pseudomonadati</taxon>
        <taxon>Pseudomonadota</taxon>
        <taxon>Betaproteobacteria</taxon>
        <taxon>Burkholderiales</taxon>
        <taxon>Sutterellaceae</taxon>
        <taxon>Parasutterella</taxon>
    </lineage>
</organism>
<evidence type="ECO:0000313" key="5">
    <source>
        <dbReference type="Proteomes" id="UP000472580"/>
    </source>
</evidence>
<gene>
    <name evidence="4" type="ORF">E5987_04270</name>
</gene>
<dbReference type="OrthoDB" id="337830at2"/>
<evidence type="ECO:0000256" key="1">
    <source>
        <dbReference type="ARBA" id="ARBA00022630"/>
    </source>
</evidence>
<keyword evidence="5" id="KW-1185">Reference proteome</keyword>
<dbReference type="EMBL" id="WSRP01000010">
    <property type="protein sequence ID" value="MVX56422.1"/>
    <property type="molecule type" value="Genomic_DNA"/>
</dbReference>
<keyword evidence="2" id="KW-0560">Oxidoreductase</keyword>
<evidence type="ECO:0000256" key="2">
    <source>
        <dbReference type="ARBA" id="ARBA00023002"/>
    </source>
</evidence>
<dbReference type="Proteomes" id="UP000472580">
    <property type="component" value="Unassembled WGS sequence"/>
</dbReference>
<accession>A0A6L6YHV8</accession>
<dbReference type="AlphaFoldDB" id="A0A6L6YHV8"/>
<name>A0A6L6YHV8_9BURK</name>
<evidence type="ECO:0000259" key="3">
    <source>
        <dbReference type="Pfam" id="PF00890"/>
    </source>
</evidence>
<dbReference type="GO" id="GO:0016491">
    <property type="term" value="F:oxidoreductase activity"/>
    <property type="evidence" value="ECO:0007669"/>
    <property type="project" value="UniProtKB-KW"/>
</dbReference>
<feature type="domain" description="FAD-dependent oxidoreductase 2 FAD-binding" evidence="3">
    <location>
        <begin position="1"/>
        <end position="35"/>
    </location>
</feature>
<dbReference type="Gene3D" id="3.50.50.60">
    <property type="entry name" value="FAD/NAD(P)-binding domain"/>
    <property type="match status" value="1"/>
</dbReference>